<dbReference type="EMBL" id="CP024955">
    <property type="protein sequence ID" value="ATY86250.1"/>
    <property type="molecule type" value="Genomic_DNA"/>
</dbReference>
<dbReference type="AlphaFoldDB" id="A0A2K8NCM9"/>
<gene>
    <name evidence="2" type="ORF">CVV65_16030</name>
</gene>
<dbReference type="InterPro" id="IPR028345">
    <property type="entry name" value="Antibiotic_NAT-like"/>
</dbReference>
<evidence type="ECO:0000256" key="1">
    <source>
        <dbReference type="HAMAP-Rule" id="MF_00800"/>
    </source>
</evidence>
<dbReference type="PIRSF" id="PIRSF007510">
    <property type="entry name" value="UCP007510"/>
    <property type="match status" value="1"/>
</dbReference>
<comment type="similarity">
    <text evidence="1">Belongs to the UPF0340 family.</text>
</comment>
<dbReference type="Gene3D" id="3.40.50.10360">
    <property type="entry name" value="Hypothetical protein TT1679"/>
    <property type="match status" value="1"/>
</dbReference>
<dbReference type="RefSeq" id="WP_100668993.1">
    <property type="nucleotide sequence ID" value="NZ_CP024955.1"/>
</dbReference>
<reference evidence="3" key="1">
    <citation type="submission" date="2017-11" db="EMBL/GenBank/DDBJ databases">
        <title>Complete Genome Sequence of Kyrpidia sp. Strain EA-1, a thermophilic, hydrogen-oxidizing Bacterium, isolated from the Azores.</title>
        <authorList>
            <person name="Reiner J.E."/>
            <person name="Lapp C.J."/>
            <person name="Bunk B."/>
            <person name="Gescher J."/>
        </authorList>
    </citation>
    <scope>NUCLEOTIDE SEQUENCE [LARGE SCALE GENOMIC DNA]</scope>
    <source>
        <strain evidence="3">EA-1</strain>
    </source>
</reference>
<proteinExistence type="inferred from homology"/>
<dbReference type="SUPFAM" id="SSF110710">
    <property type="entry name" value="TTHA0583/YokD-like"/>
    <property type="match status" value="1"/>
</dbReference>
<sequence length="195" mass="20851">MSELLKEPVPEDLIRKVYDQTLAAVEELAQVSGLNDGTLLVVGASSSEIAGRRIGTAGSLEIGRAVARALREIRQRFGVSIAVQGCEHINRALVVERETAERFGLEEVRVVPVPEAGGAVASAAFRLWKDPVCVEAVRAHAGIDIGDTLIGMHLRPVAVPVRLKTDRVGAARVVAAKTRPKYVGGPRARYSLDEG</sequence>
<dbReference type="Proteomes" id="UP000231932">
    <property type="component" value="Chromosome"/>
</dbReference>
<name>A0A2K8NCM9_9BACL</name>
<accession>A0A2K8NCM9</accession>
<dbReference type="KEGG" id="kyr:CVV65_16030"/>
<dbReference type="HAMAP" id="MF_00800">
    <property type="entry name" value="UPF0340"/>
    <property type="match status" value="1"/>
</dbReference>
<organism evidence="2 3">
    <name type="scientific">Kyrpidia spormannii</name>
    <dbReference type="NCBI Taxonomy" id="2055160"/>
    <lineage>
        <taxon>Bacteria</taxon>
        <taxon>Bacillati</taxon>
        <taxon>Bacillota</taxon>
        <taxon>Bacilli</taxon>
        <taxon>Bacillales</taxon>
        <taxon>Alicyclobacillaceae</taxon>
        <taxon>Kyrpidia</taxon>
    </lineage>
</organism>
<dbReference type="Pfam" id="PF04260">
    <property type="entry name" value="DUF436"/>
    <property type="match status" value="1"/>
</dbReference>
<keyword evidence="3" id="KW-1185">Reference proteome</keyword>
<evidence type="ECO:0000313" key="3">
    <source>
        <dbReference type="Proteomes" id="UP000231932"/>
    </source>
</evidence>
<dbReference type="OrthoDB" id="9803187at2"/>
<dbReference type="InterPro" id="IPR006340">
    <property type="entry name" value="DUF436"/>
</dbReference>
<evidence type="ECO:0000313" key="2">
    <source>
        <dbReference type="EMBL" id="ATY86250.1"/>
    </source>
</evidence>
<dbReference type="NCBIfam" id="TIGR01440">
    <property type="entry name" value="TIGR01440 family protein"/>
    <property type="match status" value="1"/>
</dbReference>
<protein>
    <recommendedName>
        <fullName evidence="1">UPF0340 protein CVV65_16030</fullName>
    </recommendedName>
</protein>